<comment type="similarity">
    <text evidence="1">Belongs to the DNase II family.</text>
</comment>
<dbReference type="GO" id="GO:0006309">
    <property type="term" value="P:apoptotic DNA fragmentation"/>
    <property type="evidence" value="ECO:0007669"/>
    <property type="project" value="TreeGrafter"/>
</dbReference>
<accession>A0A914YUE8</accession>
<feature type="compositionally biased region" description="Basic residues" evidence="3">
    <location>
        <begin position="1"/>
        <end position="12"/>
    </location>
</feature>
<evidence type="ECO:0000313" key="5">
    <source>
        <dbReference type="WBParaSite" id="PSU_v2.g21102.t1"/>
    </source>
</evidence>
<dbReference type="InterPro" id="IPR004947">
    <property type="entry name" value="DNase_II"/>
</dbReference>
<dbReference type="CDD" id="cd09120">
    <property type="entry name" value="PLDc_DNaseII_1"/>
    <property type="match status" value="1"/>
</dbReference>
<dbReference type="GO" id="GO:0004531">
    <property type="term" value="F:deoxyribonuclease II activity"/>
    <property type="evidence" value="ECO:0007669"/>
    <property type="project" value="InterPro"/>
</dbReference>
<dbReference type="Pfam" id="PF03265">
    <property type="entry name" value="DNase_II"/>
    <property type="match status" value="1"/>
</dbReference>
<evidence type="ECO:0000256" key="3">
    <source>
        <dbReference type="SAM" id="MobiDB-lite"/>
    </source>
</evidence>
<dbReference type="PANTHER" id="PTHR10858">
    <property type="entry name" value="DEOXYRIBONUCLEASE II"/>
    <property type="match status" value="1"/>
</dbReference>
<dbReference type="Proteomes" id="UP000887577">
    <property type="component" value="Unplaced"/>
</dbReference>
<keyword evidence="2" id="KW-0378">Hydrolase</keyword>
<protein>
    <submittedName>
        <fullName evidence="5">Deoxyribonuclease II</fullName>
    </submittedName>
</protein>
<organism evidence="4 5">
    <name type="scientific">Panagrolaimus superbus</name>
    <dbReference type="NCBI Taxonomy" id="310955"/>
    <lineage>
        <taxon>Eukaryota</taxon>
        <taxon>Metazoa</taxon>
        <taxon>Ecdysozoa</taxon>
        <taxon>Nematoda</taxon>
        <taxon>Chromadorea</taxon>
        <taxon>Rhabditida</taxon>
        <taxon>Tylenchina</taxon>
        <taxon>Panagrolaimomorpha</taxon>
        <taxon>Panagrolaimoidea</taxon>
        <taxon>Panagrolaimidae</taxon>
        <taxon>Panagrolaimus</taxon>
    </lineage>
</organism>
<reference evidence="5" key="1">
    <citation type="submission" date="2022-11" db="UniProtKB">
        <authorList>
            <consortium name="WormBaseParasite"/>
        </authorList>
    </citation>
    <scope>IDENTIFICATION</scope>
</reference>
<evidence type="ECO:0000256" key="2">
    <source>
        <dbReference type="ARBA" id="ARBA00022801"/>
    </source>
</evidence>
<dbReference type="WBParaSite" id="PSU_v2.g21102.t1">
    <property type="protein sequence ID" value="PSU_v2.g21102.t1"/>
    <property type="gene ID" value="PSU_v2.g21102"/>
</dbReference>
<feature type="region of interest" description="Disordered" evidence="3">
    <location>
        <begin position="1"/>
        <end position="34"/>
    </location>
</feature>
<dbReference type="AlphaFoldDB" id="A0A914YUE8"/>
<sequence length="358" mass="40716">MSKGGTKQRHRDKNTQGISKHTIRRRPRRGVAPIPQTGMINKVFTIFPIFFLSATSFDFNCRDLNGQSVDWFAAYKLPILSDRSKHRSGLDFLYADSRKPESWQISSKQIGDDSSAIGRTLGQLWKAKNDQSIFYALYNDEHPGSNKSDSYRGHMKGVLLFDNFRGFWMIHSVPNYVDLSKPAYSYPKSGIRNGQSFLCVTFPVSALSQIGTQLLFSQPSVYDYRLPDSFKKLFPDLTKAIEKKSLSRAETAFSSVKSIESLGGVKFISFFKHKKYGKDLYGDLVAPELKSSFYVETWLNGPGDLLIKVEVDYAFSSSKDHSKWAVSDNGNLPYVCIGDINRQVCKSCRCYHFMKYHL</sequence>
<evidence type="ECO:0000256" key="1">
    <source>
        <dbReference type="ARBA" id="ARBA00007527"/>
    </source>
</evidence>
<keyword evidence="4" id="KW-1185">Reference proteome</keyword>
<dbReference type="PANTHER" id="PTHR10858:SF30">
    <property type="entry name" value="CELL-DEATH-RELATED NUCLEASE 7"/>
    <property type="match status" value="1"/>
</dbReference>
<evidence type="ECO:0000313" key="4">
    <source>
        <dbReference type="Proteomes" id="UP000887577"/>
    </source>
</evidence>
<proteinExistence type="inferred from homology"/>
<name>A0A914YUE8_9BILA</name>